<dbReference type="AlphaFoldDB" id="A7ETX2"/>
<evidence type="ECO:0000313" key="1">
    <source>
        <dbReference type="EMBL" id="EDN92914.1"/>
    </source>
</evidence>
<name>A7ETX2_SCLS1</name>
<accession>A7ETX2</accession>
<dbReference type="Proteomes" id="UP000001312">
    <property type="component" value="Unassembled WGS sequence"/>
</dbReference>
<protein>
    <submittedName>
        <fullName evidence="1">Uncharacterized protein</fullName>
    </submittedName>
</protein>
<dbReference type="GeneID" id="5486292"/>
<organism evidence="1 2">
    <name type="scientific">Sclerotinia sclerotiorum (strain ATCC 18683 / 1980 / Ss-1)</name>
    <name type="common">White mold</name>
    <name type="synonym">Whetzelinia sclerotiorum</name>
    <dbReference type="NCBI Taxonomy" id="665079"/>
    <lineage>
        <taxon>Eukaryota</taxon>
        <taxon>Fungi</taxon>
        <taxon>Dikarya</taxon>
        <taxon>Ascomycota</taxon>
        <taxon>Pezizomycotina</taxon>
        <taxon>Leotiomycetes</taxon>
        <taxon>Helotiales</taxon>
        <taxon>Sclerotiniaceae</taxon>
        <taxon>Sclerotinia</taxon>
    </lineage>
</organism>
<dbReference type="InParanoid" id="A7ETX2"/>
<gene>
    <name evidence="1" type="ORF">SS1G_08779</name>
</gene>
<dbReference type="RefSeq" id="XP_001590015.1">
    <property type="nucleotide sequence ID" value="XM_001589965.1"/>
</dbReference>
<sequence>MYECFLPEYYLLDIMLLQTNELSAYEGYLIEINWYGKGSQVPTRTWSTARGKER</sequence>
<evidence type="ECO:0000313" key="2">
    <source>
        <dbReference type="Proteomes" id="UP000001312"/>
    </source>
</evidence>
<dbReference type="KEGG" id="ssl:SS1G_08779"/>
<reference evidence="2" key="1">
    <citation type="journal article" date="2011" name="PLoS Genet.">
        <title>Genomic analysis of the necrotrophic fungal pathogens Sclerotinia sclerotiorum and Botrytis cinerea.</title>
        <authorList>
            <person name="Amselem J."/>
            <person name="Cuomo C.A."/>
            <person name="van Kan J.A."/>
            <person name="Viaud M."/>
            <person name="Benito E.P."/>
            <person name="Couloux A."/>
            <person name="Coutinho P.M."/>
            <person name="de Vries R.P."/>
            <person name="Dyer P.S."/>
            <person name="Fillinger S."/>
            <person name="Fournier E."/>
            <person name="Gout L."/>
            <person name="Hahn M."/>
            <person name="Kohn L."/>
            <person name="Lapalu N."/>
            <person name="Plummer K.M."/>
            <person name="Pradier J.M."/>
            <person name="Quevillon E."/>
            <person name="Sharon A."/>
            <person name="Simon A."/>
            <person name="ten Have A."/>
            <person name="Tudzynski B."/>
            <person name="Tudzynski P."/>
            <person name="Wincker P."/>
            <person name="Andrew M."/>
            <person name="Anthouard V."/>
            <person name="Beever R.E."/>
            <person name="Beffa R."/>
            <person name="Benoit I."/>
            <person name="Bouzid O."/>
            <person name="Brault B."/>
            <person name="Chen Z."/>
            <person name="Choquer M."/>
            <person name="Collemare J."/>
            <person name="Cotton P."/>
            <person name="Danchin E.G."/>
            <person name="Da Silva C."/>
            <person name="Gautier A."/>
            <person name="Giraud C."/>
            <person name="Giraud T."/>
            <person name="Gonzalez C."/>
            <person name="Grossetete S."/>
            <person name="Guldener U."/>
            <person name="Henrissat B."/>
            <person name="Howlett B.J."/>
            <person name="Kodira C."/>
            <person name="Kretschmer M."/>
            <person name="Lappartient A."/>
            <person name="Leroch M."/>
            <person name="Levis C."/>
            <person name="Mauceli E."/>
            <person name="Neuveglise C."/>
            <person name="Oeser B."/>
            <person name="Pearson M."/>
            <person name="Poulain J."/>
            <person name="Poussereau N."/>
            <person name="Quesneville H."/>
            <person name="Rascle C."/>
            <person name="Schumacher J."/>
            <person name="Segurens B."/>
            <person name="Sexton A."/>
            <person name="Silva E."/>
            <person name="Sirven C."/>
            <person name="Soanes D.M."/>
            <person name="Talbot N.J."/>
            <person name="Templeton M."/>
            <person name="Yandava C."/>
            <person name="Yarden O."/>
            <person name="Zeng Q."/>
            <person name="Rollins J.A."/>
            <person name="Lebrun M.H."/>
            <person name="Dickman M."/>
        </authorList>
    </citation>
    <scope>NUCLEOTIDE SEQUENCE [LARGE SCALE GENOMIC DNA]</scope>
    <source>
        <strain evidence="2">ATCC 18683 / 1980 / Ss-1</strain>
    </source>
</reference>
<keyword evidence="2" id="KW-1185">Reference proteome</keyword>
<proteinExistence type="predicted"/>
<dbReference type="EMBL" id="CH476632">
    <property type="protein sequence ID" value="EDN92914.1"/>
    <property type="molecule type" value="Genomic_DNA"/>
</dbReference>